<comment type="caution">
    <text evidence="2">The sequence shown here is derived from an EMBL/GenBank/DDBJ whole genome shotgun (WGS) entry which is preliminary data.</text>
</comment>
<evidence type="ECO:0000313" key="3">
    <source>
        <dbReference type="Proteomes" id="UP001159363"/>
    </source>
</evidence>
<feature type="compositionally biased region" description="Low complexity" evidence="1">
    <location>
        <begin position="142"/>
        <end position="161"/>
    </location>
</feature>
<organism evidence="2 3">
    <name type="scientific">Dryococelus australis</name>
    <dbReference type="NCBI Taxonomy" id="614101"/>
    <lineage>
        <taxon>Eukaryota</taxon>
        <taxon>Metazoa</taxon>
        <taxon>Ecdysozoa</taxon>
        <taxon>Arthropoda</taxon>
        <taxon>Hexapoda</taxon>
        <taxon>Insecta</taxon>
        <taxon>Pterygota</taxon>
        <taxon>Neoptera</taxon>
        <taxon>Polyneoptera</taxon>
        <taxon>Phasmatodea</taxon>
        <taxon>Verophasmatodea</taxon>
        <taxon>Anareolatae</taxon>
        <taxon>Phasmatidae</taxon>
        <taxon>Eurycanthinae</taxon>
        <taxon>Dryococelus</taxon>
    </lineage>
</organism>
<keyword evidence="3" id="KW-1185">Reference proteome</keyword>
<name>A0ABQ9IA92_9NEOP</name>
<reference evidence="2 3" key="1">
    <citation type="submission" date="2023-02" db="EMBL/GenBank/DDBJ databases">
        <title>LHISI_Scaffold_Assembly.</title>
        <authorList>
            <person name="Stuart O.P."/>
            <person name="Cleave R."/>
            <person name="Magrath M.J.L."/>
            <person name="Mikheyev A.S."/>
        </authorList>
    </citation>
    <scope>NUCLEOTIDE SEQUENCE [LARGE SCALE GENOMIC DNA]</scope>
    <source>
        <strain evidence="2">Daus_M_001</strain>
        <tissue evidence="2">Leg muscle</tissue>
    </source>
</reference>
<dbReference type="Proteomes" id="UP001159363">
    <property type="component" value="Chromosome 2"/>
</dbReference>
<proteinExistence type="predicted"/>
<protein>
    <submittedName>
        <fullName evidence="2">Uncharacterized protein</fullName>
    </submittedName>
</protein>
<evidence type="ECO:0000313" key="2">
    <source>
        <dbReference type="EMBL" id="KAJ8893577.1"/>
    </source>
</evidence>
<sequence length="169" mass="18653">MDAACVHQARYIICKYPVPMRSPREAIHEVKCVWAKTRPLSSKVIAFQNRISPKIGKTLYSSGKTRKPTVGGRQQQQCMEMCDPADLLEPAMCPATSHDPGPIPLLRRSCLQSHHARLRRHQCQPGGEESAQRHPWQTNQHAELPALPSSLLIPPSVPAAAEAGKEPTA</sequence>
<evidence type="ECO:0000256" key="1">
    <source>
        <dbReference type="SAM" id="MobiDB-lite"/>
    </source>
</evidence>
<gene>
    <name evidence="2" type="ORF">PR048_006177</name>
</gene>
<accession>A0ABQ9IA92</accession>
<feature type="region of interest" description="Disordered" evidence="1">
    <location>
        <begin position="117"/>
        <end position="169"/>
    </location>
</feature>
<dbReference type="EMBL" id="JARBHB010000002">
    <property type="protein sequence ID" value="KAJ8893577.1"/>
    <property type="molecule type" value="Genomic_DNA"/>
</dbReference>